<dbReference type="Proteomes" id="UP000046392">
    <property type="component" value="Unplaced"/>
</dbReference>
<accession>A0A0N5B2Y9</accession>
<sequence>MHGFFFCVLNHRYKLLTATIHRYLLKKISKSILSPPAHKALKPNIRVCVDALIKENILVTYTLYRRNKTIEMAWIDLRKTFDSPHNSILIDLIQALLLLKTIKLSLIKVASLWNSIIQINGETSQKYKISRGILQRDSLFPLLYCMLTSIIPYYINKNTKELKITMNKNIEISPITVYVDDIKLYSLDKADLNNKMRLTERLCNNLGMYFNNEKSATIGNGRDNIDILPDFPRLKNDLSYKYLGIQQKVLGNIGEIEKKMLEGTSNFLRSITNMKVSNKVVTTLIKNTLKPRIYYSAINAYFVGKTTLLVRIDKRIDKEIKKFLEDEDRIGETSMRARLYMSRRSGGLGLTNFKNLMIQAIIGRGNYATKSVDEETRKLSKIHAKTWFSEKHNNNKKSPTSTAIAMCEKIQLPIKIIETNNNLSYEIEGCNTVKEIDRVVKLHLEREIINEYKVSKYYEIMSREQYSNETYSYLKSHCSPNLERTIAVAQERQLFLNPETCRICKKEKMSINHVLTSCIVKQTRGLAPHDSVLKLFVNFILSKLKIETFKKSEKARSLPHEGIYLDRPFDKYGLISNRPDLTIIRDGNIIVADVAISNIGCIQSQKAWKTKKYSENGMIHYEDRNQEGDKNLL</sequence>
<protein>
    <submittedName>
        <fullName evidence="3">Reverse transcriptase domain-containing protein</fullName>
    </submittedName>
</protein>
<dbReference type="STRING" id="174720.A0A0N5B2Y9"/>
<dbReference type="AlphaFoldDB" id="A0A0N5B2Y9"/>
<dbReference type="Pfam" id="PF00078">
    <property type="entry name" value="RVT_1"/>
    <property type="match status" value="1"/>
</dbReference>
<dbReference type="PANTHER" id="PTHR35450">
    <property type="entry name" value="REVERSE TRANSCRIPTASE DOMAIN-CONTAINING PROTEIN"/>
    <property type="match status" value="1"/>
</dbReference>
<dbReference type="InterPro" id="IPR000477">
    <property type="entry name" value="RT_dom"/>
</dbReference>
<dbReference type="WBParaSite" id="SPAL_0000044000.1">
    <property type="protein sequence ID" value="SPAL_0000044000.1"/>
    <property type="gene ID" value="SPAL_0000044000"/>
</dbReference>
<keyword evidence="2" id="KW-1185">Reference proteome</keyword>
<evidence type="ECO:0000259" key="1">
    <source>
        <dbReference type="PROSITE" id="PS50878"/>
    </source>
</evidence>
<reference evidence="3" key="1">
    <citation type="submission" date="2017-02" db="UniProtKB">
        <authorList>
            <consortium name="WormBaseParasite"/>
        </authorList>
    </citation>
    <scope>IDENTIFICATION</scope>
</reference>
<evidence type="ECO:0000313" key="2">
    <source>
        <dbReference type="Proteomes" id="UP000046392"/>
    </source>
</evidence>
<name>A0A0N5B2Y9_STREA</name>
<feature type="domain" description="Reverse transcriptase" evidence="1">
    <location>
        <begin position="1"/>
        <end position="247"/>
    </location>
</feature>
<organism evidence="2 3">
    <name type="scientific">Strongyloides papillosus</name>
    <name type="common">Intestinal threadworm</name>
    <dbReference type="NCBI Taxonomy" id="174720"/>
    <lineage>
        <taxon>Eukaryota</taxon>
        <taxon>Metazoa</taxon>
        <taxon>Ecdysozoa</taxon>
        <taxon>Nematoda</taxon>
        <taxon>Chromadorea</taxon>
        <taxon>Rhabditida</taxon>
        <taxon>Tylenchina</taxon>
        <taxon>Panagrolaimomorpha</taxon>
        <taxon>Strongyloidoidea</taxon>
        <taxon>Strongyloididae</taxon>
        <taxon>Strongyloides</taxon>
    </lineage>
</organism>
<evidence type="ECO:0000313" key="3">
    <source>
        <dbReference type="WBParaSite" id="SPAL_0000044000.1"/>
    </source>
</evidence>
<proteinExistence type="predicted"/>
<dbReference type="PROSITE" id="PS50878">
    <property type="entry name" value="RT_POL"/>
    <property type="match status" value="1"/>
</dbReference>
<dbReference type="PANTHER" id="PTHR35450:SF2">
    <property type="entry name" value="REVERSE TRANSCRIPTASE DOMAIN-CONTAINING PROTEIN"/>
    <property type="match status" value="1"/>
</dbReference>